<dbReference type="GeneID" id="85362130"/>
<comment type="caution">
    <text evidence="1">The sequence shown here is derived from an EMBL/GenBank/DDBJ whole genome shotgun (WGS) entry which is preliminary data.</text>
</comment>
<dbReference type="AlphaFoldDB" id="A0AA39JBQ1"/>
<organism evidence="1 2">
    <name type="scientific">Armillaria tabescens</name>
    <name type="common">Ringless honey mushroom</name>
    <name type="synonym">Agaricus tabescens</name>
    <dbReference type="NCBI Taxonomy" id="1929756"/>
    <lineage>
        <taxon>Eukaryota</taxon>
        <taxon>Fungi</taxon>
        <taxon>Dikarya</taxon>
        <taxon>Basidiomycota</taxon>
        <taxon>Agaricomycotina</taxon>
        <taxon>Agaricomycetes</taxon>
        <taxon>Agaricomycetidae</taxon>
        <taxon>Agaricales</taxon>
        <taxon>Marasmiineae</taxon>
        <taxon>Physalacriaceae</taxon>
        <taxon>Desarmillaria</taxon>
    </lineage>
</organism>
<name>A0AA39JBQ1_ARMTA</name>
<accession>A0AA39JBQ1</accession>
<dbReference type="EMBL" id="JAUEPS010000104">
    <property type="protein sequence ID" value="KAK0437758.1"/>
    <property type="molecule type" value="Genomic_DNA"/>
</dbReference>
<reference evidence="1" key="1">
    <citation type="submission" date="2023-06" db="EMBL/GenBank/DDBJ databases">
        <authorList>
            <consortium name="Lawrence Berkeley National Laboratory"/>
            <person name="Ahrendt S."/>
            <person name="Sahu N."/>
            <person name="Indic B."/>
            <person name="Wong-Bajracharya J."/>
            <person name="Merenyi Z."/>
            <person name="Ke H.-M."/>
            <person name="Monk M."/>
            <person name="Kocsube S."/>
            <person name="Drula E."/>
            <person name="Lipzen A."/>
            <person name="Balint B."/>
            <person name="Henrissat B."/>
            <person name="Andreopoulos B."/>
            <person name="Martin F.M."/>
            <person name="Harder C.B."/>
            <person name="Rigling D."/>
            <person name="Ford K.L."/>
            <person name="Foster G.D."/>
            <person name="Pangilinan J."/>
            <person name="Papanicolaou A."/>
            <person name="Barry K."/>
            <person name="LaButti K."/>
            <person name="Viragh M."/>
            <person name="Koriabine M."/>
            <person name="Yan M."/>
            <person name="Riley R."/>
            <person name="Champramary S."/>
            <person name="Plett K.L."/>
            <person name="Tsai I.J."/>
            <person name="Slot J."/>
            <person name="Sipos G."/>
            <person name="Plett J."/>
            <person name="Nagy L.G."/>
            <person name="Grigoriev I.V."/>
        </authorList>
    </citation>
    <scope>NUCLEOTIDE SEQUENCE</scope>
    <source>
        <strain evidence="1">CCBAS 213</strain>
    </source>
</reference>
<evidence type="ECO:0000313" key="1">
    <source>
        <dbReference type="EMBL" id="KAK0437758.1"/>
    </source>
</evidence>
<dbReference type="Proteomes" id="UP001175211">
    <property type="component" value="Unassembled WGS sequence"/>
</dbReference>
<sequence>MNKRYHFRRIKGTVTSTFTFAVFSLSGPYDLAIELLNLPPEWDKRSYYLKIFAGEDGKKTNTFKVKKKEHGTTPTPK</sequence>
<protein>
    <submittedName>
        <fullName evidence="1">Uncharacterized protein</fullName>
    </submittedName>
</protein>
<dbReference type="RefSeq" id="XP_060322702.1">
    <property type="nucleotide sequence ID" value="XM_060478582.1"/>
</dbReference>
<proteinExistence type="predicted"/>
<keyword evidence="2" id="KW-1185">Reference proteome</keyword>
<gene>
    <name evidence="1" type="ORF">EV420DRAFT_1651738</name>
</gene>
<evidence type="ECO:0000313" key="2">
    <source>
        <dbReference type="Proteomes" id="UP001175211"/>
    </source>
</evidence>